<reference evidence="1" key="1">
    <citation type="submission" date="2011-09" db="EMBL/GenBank/DDBJ databases">
        <title>The permanent draft genome of Mucilaginibacter paludis DSM 18603.</title>
        <authorList>
            <consortium name="US DOE Joint Genome Institute (JGI-PGF)"/>
            <person name="Lucas S."/>
            <person name="Han J."/>
            <person name="Lapidus A."/>
            <person name="Bruce D."/>
            <person name="Goodwin L."/>
            <person name="Pitluck S."/>
            <person name="Peters L."/>
            <person name="Kyrpides N."/>
            <person name="Mavromatis K."/>
            <person name="Ivanova N."/>
            <person name="Mikhailova N."/>
            <person name="Held B."/>
            <person name="Detter J.C."/>
            <person name="Tapia R."/>
            <person name="Han C."/>
            <person name="Land M."/>
            <person name="Hauser L."/>
            <person name="Markowitz V."/>
            <person name="Cheng J.-F."/>
            <person name="Hugenholtz P."/>
            <person name="Woyke T."/>
            <person name="Wu D."/>
            <person name="Tindall B."/>
            <person name="Brambilla E."/>
            <person name="Klenk H.-P."/>
            <person name="Eisen J.A."/>
        </authorList>
    </citation>
    <scope>NUCLEOTIDE SEQUENCE [LARGE SCALE GENOMIC DNA]</scope>
    <source>
        <strain evidence="1">DSM 18603</strain>
    </source>
</reference>
<protein>
    <submittedName>
        <fullName evidence="1">Uncharacterized protein</fullName>
    </submittedName>
</protein>
<evidence type="ECO:0000313" key="2">
    <source>
        <dbReference type="Proteomes" id="UP000002774"/>
    </source>
</evidence>
<keyword evidence="2" id="KW-1185">Reference proteome</keyword>
<evidence type="ECO:0000313" key="1">
    <source>
        <dbReference type="EMBL" id="EHQ29373.1"/>
    </source>
</evidence>
<dbReference type="AlphaFoldDB" id="H1Y7F2"/>
<sequence length="73" mass="7985">MRGGTTKQSLCFTRASLQSSSAYVEIASYLAMTGGEDCFFLIDNDLKKTSLRGGTTKQSLYYTVRTCKAALPM</sequence>
<accession>H1Y7F2</accession>
<gene>
    <name evidence="1" type="ORF">Mucpa_5298</name>
</gene>
<dbReference type="EMBL" id="CM001403">
    <property type="protein sequence ID" value="EHQ29373.1"/>
    <property type="molecule type" value="Genomic_DNA"/>
</dbReference>
<dbReference type="Proteomes" id="UP000002774">
    <property type="component" value="Chromosome"/>
</dbReference>
<name>H1Y7F2_9SPHI</name>
<dbReference type="HOGENOM" id="CLU_2700725_0_0_10"/>
<organism evidence="1 2">
    <name type="scientific">Mucilaginibacter paludis DSM 18603</name>
    <dbReference type="NCBI Taxonomy" id="714943"/>
    <lineage>
        <taxon>Bacteria</taxon>
        <taxon>Pseudomonadati</taxon>
        <taxon>Bacteroidota</taxon>
        <taxon>Sphingobacteriia</taxon>
        <taxon>Sphingobacteriales</taxon>
        <taxon>Sphingobacteriaceae</taxon>
        <taxon>Mucilaginibacter</taxon>
    </lineage>
</organism>
<proteinExistence type="predicted"/>